<dbReference type="InterPro" id="IPR029063">
    <property type="entry name" value="SAM-dependent_MTases_sf"/>
</dbReference>
<organism evidence="1 2">
    <name type="scientific">Hydrogenophaga electricum</name>
    <dbReference type="NCBI Taxonomy" id="1230953"/>
    <lineage>
        <taxon>Bacteria</taxon>
        <taxon>Pseudomonadati</taxon>
        <taxon>Pseudomonadota</taxon>
        <taxon>Betaproteobacteria</taxon>
        <taxon>Burkholderiales</taxon>
        <taxon>Comamonadaceae</taxon>
        <taxon>Hydrogenophaga</taxon>
    </lineage>
</organism>
<dbReference type="CDD" id="cd02440">
    <property type="entry name" value="AdoMet_MTases"/>
    <property type="match status" value="1"/>
</dbReference>
<sequence>MSIALKRWKRLAKCTLAAYMPESVVALLPYEVQRHSVTDWDVAYGQGHWNYLYRSSELARYGTIVSFSHRFTQGGPVLDLGCGEGILKLHLNPDTYARYDGVDLSSEAIGKAQQMPADGKSRFVAADIEVFEPPEPSDVIIFNEVLYYLADPLKAVQRYEAFLKPGGVFIVSMFDMLKSRKIWRELDGHYALLEASRAVNHGGHSWSIRVYRRRVEQAEPAALPAA</sequence>
<reference evidence="2" key="1">
    <citation type="journal article" date="2019" name="Int. J. Syst. Evol. Microbiol.">
        <title>The Global Catalogue of Microorganisms (GCM) 10K type strain sequencing project: providing services to taxonomists for standard genome sequencing and annotation.</title>
        <authorList>
            <consortium name="The Broad Institute Genomics Platform"/>
            <consortium name="The Broad Institute Genome Sequencing Center for Infectious Disease"/>
            <person name="Wu L."/>
            <person name="Ma J."/>
        </authorList>
    </citation>
    <scope>NUCLEOTIDE SEQUENCE [LARGE SCALE GENOMIC DNA]</scope>
    <source>
        <strain evidence="2">NBRC 109341</strain>
    </source>
</reference>
<proteinExistence type="predicted"/>
<evidence type="ECO:0000313" key="2">
    <source>
        <dbReference type="Proteomes" id="UP001156903"/>
    </source>
</evidence>
<name>A0ABQ6C2K4_9BURK</name>
<dbReference type="EMBL" id="BSPB01000003">
    <property type="protein sequence ID" value="GLS13229.1"/>
    <property type="molecule type" value="Genomic_DNA"/>
</dbReference>
<dbReference type="PANTHER" id="PTHR43861:SF1">
    <property type="entry name" value="TRANS-ACONITATE 2-METHYLTRANSFERASE"/>
    <property type="match status" value="1"/>
</dbReference>
<protein>
    <recommendedName>
        <fullName evidence="3">Class I SAM-dependent methyltransferase</fullName>
    </recommendedName>
</protein>
<evidence type="ECO:0008006" key="3">
    <source>
        <dbReference type="Google" id="ProtNLM"/>
    </source>
</evidence>
<gene>
    <name evidence="1" type="ORF">GCM10007935_06580</name>
</gene>
<dbReference type="Gene3D" id="3.40.50.150">
    <property type="entry name" value="Vaccinia Virus protein VP39"/>
    <property type="match status" value="1"/>
</dbReference>
<dbReference type="SUPFAM" id="SSF53335">
    <property type="entry name" value="S-adenosyl-L-methionine-dependent methyltransferases"/>
    <property type="match status" value="1"/>
</dbReference>
<dbReference type="Pfam" id="PF13489">
    <property type="entry name" value="Methyltransf_23"/>
    <property type="match status" value="1"/>
</dbReference>
<accession>A0ABQ6C2K4</accession>
<evidence type="ECO:0000313" key="1">
    <source>
        <dbReference type="EMBL" id="GLS13229.1"/>
    </source>
</evidence>
<comment type="caution">
    <text evidence="1">The sequence shown here is derived from an EMBL/GenBank/DDBJ whole genome shotgun (WGS) entry which is preliminary data.</text>
</comment>
<keyword evidence="2" id="KW-1185">Reference proteome</keyword>
<dbReference type="PANTHER" id="PTHR43861">
    <property type="entry name" value="TRANS-ACONITATE 2-METHYLTRANSFERASE-RELATED"/>
    <property type="match status" value="1"/>
</dbReference>
<dbReference type="Proteomes" id="UP001156903">
    <property type="component" value="Unassembled WGS sequence"/>
</dbReference>